<evidence type="ECO:0000256" key="1">
    <source>
        <dbReference type="SAM" id="MobiDB-lite"/>
    </source>
</evidence>
<feature type="compositionally biased region" description="Basic and acidic residues" evidence="1">
    <location>
        <begin position="129"/>
        <end position="140"/>
    </location>
</feature>
<gene>
    <name evidence="2" type="ORF">UFOPK3010_00305</name>
    <name evidence="3" type="ORF">UFOPK3785_01836</name>
    <name evidence="4" type="ORF">UFOPK3927_00965</name>
    <name evidence="5" type="ORF">UFOPK4371_01349</name>
</gene>
<dbReference type="EMBL" id="CAFBOK010000101">
    <property type="protein sequence ID" value="CAB4985290.1"/>
    <property type="molecule type" value="Genomic_DNA"/>
</dbReference>
<sequence>MTCSVVPTNCSDANEHRETLTNRARGVGVSISIGNGKICRCRDRDRGTIRPTDGEIIIGNKGRTRSIVHSGTTDLRLRDRDRVCTVSLQRHANSRTVTQFCRWRNGDSPWRRTIHRTSSSGLEWESDNDQQRGESQRTQECETPGDESPGVSTCGTGNVRQAKYPVRSATRSTDPALLKRLTFPLLPIPTWTKFGTMSPTT</sequence>
<reference evidence="4" key="1">
    <citation type="submission" date="2020-05" db="EMBL/GenBank/DDBJ databases">
        <authorList>
            <person name="Chiriac C."/>
            <person name="Salcher M."/>
            <person name="Ghai R."/>
            <person name="Kavagutti S V."/>
        </authorList>
    </citation>
    <scope>NUCLEOTIDE SEQUENCE</scope>
</reference>
<evidence type="ECO:0000313" key="3">
    <source>
        <dbReference type="EMBL" id="CAB4965020.1"/>
    </source>
</evidence>
<proteinExistence type="predicted"/>
<dbReference type="AlphaFoldDB" id="A0A6J7MVU2"/>
<dbReference type="EMBL" id="CAFAAM010000025">
    <property type="protein sequence ID" value="CAB4795985.1"/>
    <property type="molecule type" value="Genomic_DNA"/>
</dbReference>
<dbReference type="EMBL" id="CAFBNJ010000140">
    <property type="protein sequence ID" value="CAB4965020.1"/>
    <property type="molecule type" value="Genomic_DNA"/>
</dbReference>
<feature type="compositionally biased region" description="Polar residues" evidence="1">
    <location>
        <begin position="150"/>
        <end position="159"/>
    </location>
</feature>
<accession>A0A6J7MVU2</accession>
<organism evidence="4">
    <name type="scientific">freshwater metagenome</name>
    <dbReference type="NCBI Taxonomy" id="449393"/>
    <lineage>
        <taxon>unclassified sequences</taxon>
        <taxon>metagenomes</taxon>
        <taxon>ecological metagenomes</taxon>
    </lineage>
</organism>
<dbReference type="EMBL" id="CAFBRD010000084">
    <property type="protein sequence ID" value="CAB5078112.1"/>
    <property type="molecule type" value="Genomic_DNA"/>
</dbReference>
<evidence type="ECO:0000313" key="4">
    <source>
        <dbReference type="EMBL" id="CAB4985290.1"/>
    </source>
</evidence>
<evidence type="ECO:0000313" key="5">
    <source>
        <dbReference type="EMBL" id="CAB5078112.1"/>
    </source>
</evidence>
<name>A0A6J7MVU2_9ZZZZ</name>
<protein>
    <submittedName>
        <fullName evidence="4">Unannotated protein</fullName>
    </submittedName>
</protein>
<evidence type="ECO:0000313" key="2">
    <source>
        <dbReference type="EMBL" id="CAB4795985.1"/>
    </source>
</evidence>
<feature type="region of interest" description="Disordered" evidence="1">
    <location>
        <begin position="117"/>
        <end position="159"/>
    </location>
</feature>